<proteinExistence type="predicted"/>
<dbReference type="Gene3D" id="3.40.1260.10">
    <property type="entry name" value="DsrEFH-like"/>
    <property type="match status" value="1"/>
</dbReference>
<dbReference type="eggNOG" id="arCOG01670">
    <property type="taxonomic scope" value="Archaea"/>
</dbReference>
<evidence type="ECO:0000313" key="2">
    <source>
        <dbReference type="Proteomes" id="UP000001106"/>
    </source>
</evidence>
<protein>
    <submittedName>
        <fullName evidence="1">Uncharacterized protein</fullName>
    </submittedName>
</protein>
<accession>A6UTU0</accession>
<keyword evidence="2" id="KW-1185">Reference proteome</keyword>
<dbReference type="SUPFAM" id="SSF75169">
    <property type="entry name" value="DsrEFH-like"/>
    <property type="match status" value="1"/>
</dbReference>
<reference evidence="1" key="1">
    <citation type="submission" date="2007-06" db="EMBL/GenBank/DDBJ databases">
        <title>Complete sequence of Methanococcus aeolicus Nankai-3.</title>
        <authorList>
            <consortium name="US DOE Joint Genome Institute"/>
            <person name="Copeland A."/>
            <person name="Lucas S."/>
            <person name="Lapidus A."/>
            <person name="Barry K."/>
            <person name="Glavina del Rio T."/>
            <person name="Dalin E."/>
            <person name="Tice H."/>
            <person name="Pitluck S."/>
            <person name="Chain P."/>
            <person name="Malfatti S."/>
            <person name="Shin M."/>
            <person name="Vergez L."/>
            <person name="Schmutz J."/>
            <person name="Larimer F."/>
            <person name="Land M."/>
            <person name="Hauser L."/>
            <person name="Kyrpides N."/>
            <person name="Lykidis A."/>
            <person name="Sieprawska-Lupa M."/>
            <person name="Whitman W.B."/>
            <person name="Richardson P."/>
        </authorList>
    </citation>
    <scope>NUCLEOTIDE SEQUENCE [LARGE SCALE GENOMIC DNA]</scope>
    <source>
        <strain evidence="1">Nankai-3</strain>
    </source>
</reference>
<evidence type="ECO:0000313" key="1">
    <source>
        <dbReference type="EMBL" id="ABR55912.1"/>
    </source>
</evidence>
<dbReference type="EMBL" id="CP000743">
    <property type="protein sequence ID" value="ABR55912.1"/>
    <property type="molecule type" value="Genomic_DNA"/>
</dbReference>
<dbReference type="AlphaFoldDB" id="A6UTU0"/>
<dbReference type="RefSeq" id="WP_011973044.1">
    <property type="nucleotide sequence ID" value="NC_009635.1"/>
</dbReference>
<dbReference type="InterPro" id="IPR003787">
    <property type="entry name" value="Sulphur_relay_DsrE/F-like"/>
</dbReference>
<dbReference type="InterPro" id="IPR027396">
    <property type="entry name" value="DsrEFH-like"/>
</dbReference>
<dbReference type="STRING" id="419665.Maeo_0324"/>
<dbReference type="HOGENOM" id="CLU_167520_0_0_2"/>
<dbReference type="Proteomes" id="UP000001106">
    <property type="component" value="Chromosome"/>
</dbReference>
<name>A6UTU0_META3</name>
<dbReference type="GeneID" id="5326428"/>
<dbReference type="Pfam" id="PF02635">
    <property type="entry name" value="DsrE"/>
    <property type="match status" value="1"/>
</dbReference>
<gene>
    <name evidence="1" type="ordered locus">Maeo_0324</name>
</gene>
<organism evidence="1 2">
    <name type="scientific">Methanococcus aeolicus (strain ATCC BAA-1280 / DSM 17508 / OCM 812 / Nankai-3)</name>
    <dbReference type="NCBI Taxonomy" id="419665"/>
    <lineage>
        <taxon>Archaea</taxon>
        <taxon>Methanobacteriati</taxon>
        <taxon>Methanobacteriota</taxon>
        <taxon>Methanomada group</taxon>
        <taxon>Methanococci</taxon>
        <taxon>Methanococcales</taxon>
        <taxon>Methanococcaceae</taxon>
        <taxon>Methanococcus</taxon>
    </lineage>
</organism>
<sequence>MKNAFLVFSYTHNDKPNMPLMLHVLLFANEMKEKGEDVKIIFEGEGVNWAKDLLNEEHPFSNHAKQLMDNFVVCEACASMFGVLGDIKDNLTVENDLFGHISLKKYLDEGFNVIKF</sequence>
<dbReference type="OrthoDB" id="122708at2157"/>
<dbReference type="KEGG" id="mae:Maeo_0324"/>